<dbReference type="InterPro" id="IPR029063">
    <property type="entry name" value="SAM-dependent_MTases_sf"/>
</dbReference>
<keyword evidence="1 3" id="KW-0808">Transferase</keyword>
<sequence>MIKTMSKVNFNSKAFTYADNALVQKSAFEVLLNLLSIQPEEDVLDIGCGPGHITKKIAQITTGTVQGIDVSQGMIEQAVSSSKELPNLKYSVMDAESFELNTKYDVIVCNSCFQWFQKPEQVLMRCFNVLKEGGRIGVQAPATQSYCPNFISAIEKIRMHPYTREVFSHFKSPWLFFDSKEEYERLFMNYGFDIIYSELREESNLFSVEQAYKIYQSGAENGYLNQSFYTVTLTDDYISVFRKLVKEAIKEQADSSGMVNLKFERIYLIAKKQ</sequence>
<evidence type="ECO:0000256" key="1">
    <source>
        <dbReference type="ARBA" id="ARBA00022679"/>
    </source>
</evidence>
<comment type="caution">
    <text evidence="3">The sequence shown here is derived from an EMBL/GenBank/DDBJ whole genome shotgun (WGS) entry which is preliminary data.</text>
</comment>
<dbReference type="GO" id="GO:0008168">
    <property type="term" value="F:methyltransferase activity"/>
    <property type="evidence" value="ECO:0007669"/>
    <property type="project" value="UniProtKB-KW"/>
</dbReference>
<feature type="domain" description="Methyltransferase" evidence="2">
    <location>
        <begin position="43"/>
        <end position="134"/>
    </location>
</feature>
<dbReference type="CDD" id="cd02440">
    <property type="entry name" value="AdoMet_MTases"/>
    <property type="match status" value="1"/>
</dbReference>
<evidence type="ECO:0000259" key="2">
    <source>
        <dbReference type="Pfam" id="PF13649"/>
    </source>
</evidence>
<accession>A0A2A2HU47</accession>
<evidence type="ECO:0000313" key="4">
    <source>
        <dbReference type="Proteomes" id="UP000218164"/>
    </source>
</evidence>
<evidence type="ECO:0000313" key="3">
    <source>
        <dbReference type="EMBL" id="PAV13009.1"/>
    </source>
</evidence>
<dbReference type="Pfam" id="PF13649">
    <property type="entry name" value="Methyltransf_25"/>
    <property type="match status" value="1"/>
</dbReference>
<name>A0A2A2HU47_9EURY</name>
<dbReference type="PANTHER" id="PTHR43861">
    <property type="entry name" value="TRANS-ACONITATE 2-METHYLTRANSFERASE-RELATED"/>
    <property type="match status" value="1"/>
</dbReference>
<dbReference type="SUPFAM" id="SSF53335">
    <property type="entry name" value="S-adenosyl-L-methionine-dependent methyltransferases"/>
    <property type="match status" value="1"/>
</dbReference>
<dbReference type="Gene3D" id="3.40.50.150">
    <property type="entry name" value="Vaccinia Virus protein VP39"/>
    <property type="match status" value="1"/>
</dbReference>
<dbReference type="Proteomes" id="UP000218164">
    <property type="component" value="Unassembled WGS sequence"/>
</dbReference>
<gene>
    <name evidence="3" type="ORF">ASJ81_19090</name>
</gene>
<reference evidence="3 4" key="1">
    <citation type="journal article" date="2017" name="BMC Genomics">
        <title>Genomic analysis of methanogenic archaea reveals a shift towards energy conservation.</title>
        <authorList>
            <person name="Gilmore S.P."/>
            <person name="Henske J.K."/>
            <person name="Sexton J.A."/>
            <person name="Solomon K.V."/>
            <person name="Seppala S."/>
            <person name="Yoo J.I."/>
            <person name="Huyett L.M."/>
            <person name="Pressman A."/>
            <person name="Cogan J.Z."/>
            <person name="Kivenson V."/>
            <person name="Peng X."/>
            <person name="Tan Y."/>
            <person name="Valentine D.L."/>
            <person name="O'Malley M.A."/>
        </authorList>
    </citation>
    <scope>NUCLEOTIDE SEQUENCE [LARGE SCALE GENOMIC DNA]</scope>
    <source>
        <strain evidence="3 4">MC-15</strain>
    </source>
</reference>
<dbReference type="OrthoDB" id="11691at2157"/>
<keyword evidence="3" id="KW-0489">Methyltransferase</keyword>
<dbReference type="AlphaFoldDB" id="A0A2A2HU47"/>
<dbReference type="InterPro" id="IPR041698">
    <property type="entry name" value="Methyltransf_25"/>
</dbReference>
<dbReference type="EMBL" id="LMVP01000143">
    <property type="protein sequence ID" value="PAV13009.1"/>
    <property type="molecule type" value="Genomic_DNA"/>
</dbReference>
<dbReference type="GO" id="GO:0032259">
    <property type="term" value="P:methylation"/>
    <property type="evidence" value="ECO:0007669"/>
    <property type="project" value="UniProtKB-KW"/>
</dbReference>
<proteinExistence type="predicted"/>
<keyword evidence="4" id="KW-1185">Reference proteome</keyword>
<protein>
    <submittedName>
        <fullName evidence="3">Methyltransferase type 11</fullName>
    </submittedName>
</protein>
<organism evidence="3 4">
    <name type="scientific">Methanosarcina spelaei</name>
    <dbReference type="NCBI Taxonomy" id="1036679"/>
    <lineage>
        <taxon>Archaea</taxon>
        <taxon>Methanobacteriati</taxon>
        <taxon>Methanobacteriota</taxon>
        <taxon>Stenosarchaea group</taxon>
        <taxon>Methanomicrobia</taxon>
        <taxon>Methanosarcinales</taxon>
        <taxon>Methanosarcinaceae</taxon>
        <taxon>Methanosarcina</taxon>
    </lineage>
</organism>